<comment type="caution">
    <text evidence="2">The sequence shown here is derived from an EMBL/GenBank/DDBJ whole genome shotgun (WGS) entry which is preliminary data.</text>
</comment>
<keyword evidence="1" id="KW-0732">Signal</keyword>
<evidence type="ECO:0000313" key="3">
    <source>
        <dbReference type="Proteomes" id="UP001302321"/>
    </source>
</evidence>
<proteinExistence type="predicted"/>
<dbReference type="EMBL" id="MU866201">
    <property type="protein sequence ID" value="KAK4176332.1"/>
    <property type="molecule type" value="Genomic_DNA"/>
</dbReference>
<gene>
    <name evidence="2" type="ORF">QBC36DRAFT_329547</name>
</gene>
<name>A0AAN7A8I4_9PEZI</name>
<evidence type="ECO:0008006" key="4">
    <source>
        <dbReference type="Google" id="ProtNLM"/>
    </source>
</evidence>
<keyword evidence="3" id="KW-1185">Reference proteome</keyword>
<organism evidence="2 3">
    <name type="scientific">Triangularia setosa</name>
    <dbReference type="NCBI Taxonomy" id="2587417"/>
    <lineage>
        <taxon>Eukaryota</taxon>
        <taxon>Fungi</taxon>
        <taxon>Dikarya</taxon>
        <taxon>Ascomycota</taxon>
        <taxon>Pezizomycotina</taxon>
        <taxon>Sordariomycetes</taxon>
        <taxon>Sordariomycetidae</taxon>
        <taxon>Sordariales</taxon>
        <taxon>Podosporaceae</taxon>
        <taxon>Triangularia</taxon>
    </lineage>
</organism>
<protein>
    <recommendedName>
        <fullName evidence="4">Secreted protein</fullName>
    </recommendedName>
</protein>
<evidence type="ECO:0000313" key="2">
    <source>
        <dbReference type="EMBL" id="KAK4176332.1"/>
    </source>
</evidence>
<reference evidence="2" key="1">
    <citation type="journal article" date="2023" name="Mol. Phylogenet. Evol.">
        <title>Genome-scale phylogeny and comparative genomics of the fungal order Sordariales.</title>
        <authorList>
            <person name="Hensen N."/>
            <person name="Bonometti L."/>
            <person name="Westerberg I."/>
            <person name="Brannstrom I.O."/>
            <person name="Guillou S."/>
            <person name="Cros-Aarteil S."/>
            <person name="Calhoun S."/>
            <person name="Haridas S."/>
            <person name="Kuo A."/>
            <person name="Mondo S."/>
            <person name="Pangilinan J."/>
            <person name="Riley R."/>
            <person name="LaButti K."/>
            <person name="Andreopoulos B."/>
            <person name="Lipzen A."/>
            <person name="Chen C."/>
            <person name="Yan M."/>
            <person name="Daum C."/>
            <person name="Ng V."/>
            <person name="Clum A."/>
            <person name="Steindorff A."/>
            <person name="Ohm R.A."/>
            <person name="Martin F."/>
            <person name="Silar P."/>
            <person name="Natvig D.O."/>
            <person name="Lalanne C."/>
            <person name="Gautier V."/>
            <person name="Ament-Velasquez S.L."/>
            <person name="Kruys A."/>
            <person name="Hutchinson M.I."/>
            <person name="Powell A.J."/>
            <person name="Barry K."/>
            <person name="Miller A.N."/>
            <person name="Grigoriev I.V."/>
            <person name="Debuchy R."/>
            <person name="Gladieux P."/>
            <person name="Hiltunen Thoren M."/>
            <person name="Johannesson H."/>
        </authorList>
    </citation>
    <scope>NUCLEOTIDE SEQUENCE</scope>
    <source>
        <strain evidence="2">CBS 892.96</strain>
    </source>
</reference>
<sequence length="90" mass="10290">MACLFSILLHCPHLIRPGVVWRRAHTSPTLPKDNVMLKTRLSQYQLTRSPFHTNQTLLLHLYACFETPLICLPPMSPMCPCAAPQQVYKC</sequence>
<dbReference type="AlphaFoldDB" id="A0AAN7A8I4"/>
<feature type="chain" id="PRO_5042989971" description="Secreted protein" evidence="1">
    <location>
        <begin position="18"/>
        <end position="90"/>
    </location>
</feature>
<dbReference type="Proteomes" id="UP001302321">
    <property type="component" value="Unassembled WGS sequence"/>
</dbReference>
<feature type="signal peptide" evidence="1">
    <location>
        <begin position="1"/>
        <end position="17"/>
    </location>
</feature>
<accession>A0AAN7A8I4</accession>
<reference evidence="2" key="2">
    <citation type="submission" date="2023-05" db="EMBL/GenBank/DDBJ databases">
        <authorList>
            <consortium name="Lawrence Berkeley National Laboratory"/>
            <person name="Steindorff A."/>
            <person name="Hensen N."/>
            <person name="Bonometti L."/>
            <person name="Westerberg I."/>
            <person name="Brannstrom I.O."/>
            <person name="Guillou S."/>
            <person name="Cros-Aarteil S."/>
            <person name="Calhoun S."/>
            <person name="Haridas S."/>
            <person name="Kuo A."/>
            <person name="Mondo S."/>
            <person name="Pangilinan J."/>
            <person name="Riley R."/>
            <person name="Labutti K."/>
            <person name="Andreopoulos B."/>
            <person name="Lipzen A."/>
            <person name="Chen C."/>
            <person name="Yanf M."/>
            <person name="Daum C."/>
            <person name="Ng V."/>
            <person name="Clum A."/>
            <person name="Ohm R."/>
            <person name="Martin F."/>
            <person name="Silar P."/>
            <person name="Natvig D."/>
            <person name="Lalanne C."/>
            <person name="Gautier V."/>
            <person name="Ament-Velasquez S.L."/>
            <person name="Kruys A."/>
            <person name="Hutchinson M.I."/>
            <person name="Powell A.J."/>
            <person name="Barry K."/>
            <person name="Miller A.N."/>
            <person name="Grigoriev I.V."/>
            <person name="Debuchy R."/>
            <person name="Gladieux P."/>
            <person name="Thoren M.H."/>
            <person name="Johannesson H."/>
        </authorList>
    </citation>
    <scope>NUCLEOTIDE SEQUENCE</scope>
    <source>
        <strain evidence="2">CBS 892.96</strain>
    </source>
</reference>
<evidence type="ECO:0000256" key="1">
    <source>
        <dbReference type="SAM" id="SignalP"/>
    </source>
</evidence>